<reference evidence="1 2" key="1">
    <citation type="submission" date="2015-01" db="EMBL/GenBank/DDBJ databases">
        <title>The Genome Sequence of Rhinocladiella mackenzie CBS 650.93.</title>
        <authorList>
            <consortium name="The Broad Institute Genomics Platform"/>
            <person name="Cuomo C."/>
            <person name="de Hoog S."/>
            <person name="Gorbushina A."/>
            <person name="Stielow B."/>
            <person name="Teixiera M."/>
            <person name="Abouelleil A."/>
            <person name="Chapman S.B."/>
            <person name="Priest M."/>
            <person name="Young S.K."/>
            <person name="Wortman J."/>
            <person name="Nusbaum C."/>
            <person name="Birren B."/>
        </authorList>
    </citation>
    <scope>NUCLEOTIDE SEQUENCE [LARGE SCALE GENOMIC DNA]</scope>
    <source>
        <strain evidence="1 2">CBS 650.93</strain>
    </source>
</reference>
<evidence type="ECO:0000313" key="2">
    <source>
        <dbReference type="Proteomes" id="UP000053617"/>
    </source>
</evidence>
<sequence>MYHHDNKAITTLRPPEKTWGLANGTAARTRQECLPTNVVAVINTTIAAARASTMIMSAAARQNLFGEFCMIRDELIVMIIGSIPTASRMESTPSQPPRTLVMVNVALPYNEKNAAAIQSALSVAPRND</sequence>
<evidence type="ECO:0000313" key="1">
    <source>
        <dbReference type="EMBL" id="KIX00194.1"/>
    </source>
</evidence>
<dbReference type="VEuPathDB" id="FungiDB:Z518_10332"/>
<dbReference type="AlphaFoldDB" id="A0A0D2I335"/>
<dbReference type="HOGENOM" id="CLU_1960803_0_0_1"/>
<protein>
    <submittedName>
        <fullName evidence="1">Uncharacterized protein</fullName>
    </submittedName>
</protein>
<organism evidence="1 2">
    <name type="scientific">Rhinocladiella mackenziei CBS 650.93</name>
    <dbReference type="NCBI Taxonomy" id="1442369"/>
    <lineage>
        <taxon>Eukaryota</taxon>
        <taxon>Fungi</taxon>
        <taxon>Dikarya</taxon>
        <taxon>Ascomycota</taxon>
        <taxon>Pezizomycotina</taxon>
        <taxon>Eurotiomycetes</taxon>
        <taxon>Chaetothyriomycetidae</taxon>
        <taxon>Chaetothyriales</taxon>
        <taxon>Herpotrichiellaceae</taxon>
        <taxon>Rhinocladiella</taxon>
    </lineage>
</organism>
<accession>A0A0D2I335</accession>
<proteinExistence type="predicted"/>
<gene>
    <name evidence="1" type="ORF">Z518_10332</name>
</gene>
<keyword evidence="2" id="KW-1185">Reference proteome</keyword>
<dbReference type="Proteomes" id="UP000053617">
    <property type="component" value="Unassembled WGS sequence"/>
</dbReference>
<dbReference type="RefSeq" id="XP_013267330.1">
    <property type="nucleotide sequence ID" value="XM_013411876.1"/>
</dbReference>
<dbReference type="GeneID" id="25298403"/>
<name>A0A0D2I335_9EURO</name>
<dbReference type="EMBL" id="KN847483">
    <property type="protein sequence ID" value="KIX00194.1"/>
    <property type="molecule type" value="Genomic_DNA"/>
</dbReference>
<dbReference type="STRING" id="1442369.A0A0D2I335"/>